<feature type="compositionally biased region" description="Basic and acidic residues" evidence="1">
    <location>
        <begin position="1"/>
        <end position="15"/>
    </location>
</feature>
<gene>
    <name evidence="3" type="ORF">DXN05_10545</name>
</gene>
<dbReference type="InterPro" id="IPR014044">
    <property type="entry name" value="CAP_dom"/>
</dbReference>
<dbReference type="PANTHER" id="PTHR31157">
    <property type="entry name" value="SCP DOMAIN-CONTAINING PROTEIN"/>
    <property type="match status" value="1"/>
</dbReference>
<dbReference type="OrthoDB" id="982527at2"/>
<organism evidence="3 4">
    <name type="scientific">Deminuibacter soli</name>
    <dbReference type="NCBI Taxonomy" id="2291815"/>
    <lineage>
        <taxon>Bacteria</taxon>
        <taxon>Pseudomonadati</taxon>
        <taxon>Bacteroidota</taxon>
        <taxon>Chitinophagia</taxon>
        <taxon>Chitinophagales</taxon>
        <taxon>Chitinophagaceae</taxon>
        <taxon>Deminuibacter</taxon>
    </lineage>
</organism>
<comment type="caution">
    <text evidence="3">The sequence shown here is derived from an EMBL/GenBank/DDBJ whole genome shotgun (WGS) entry which is preliminary data.</text>
</comment>
<sequence length="115" mass="12506">MNQHRREIGKPELKMIDPASTAAEKHSANMAARRTGFGHEGFEDRVGNVGKQIGGISGAAENVAYGELTAQEVVNGWLHSPGHKKNIEGNYNLTGIGVAKDKNGTIFYTQIFLRK</sequence>
<proteinExistence type="predicted"/>
<dbReference type="CDD" id="cd05379">
    <property type="entry name" value="CAP_bacterial"/>
    <property type="match status" value="1"/>
</dbReference>
<dbReference type="InterPro" id="IPR035940">
    <property type="entry name" value="CAP_sf"/>
</dbReference>
<evidence type="ECO:0000313" key="3">
    <source>
        <dbReference type="EMBL" id="RFM28317.1"/>
    </source>
</evidence>
<feature type="domain" description="SCP" evidence="2">
    <location>
        <begin position="1"/>
        <end position="112"/>
    </location>
</feature>
<dbReference type="PANTHER" id="PTHR31157:SF1">
    <property type="entry name" value="SCP DOMAIN-CONTAINING PROTEIN"/>
    <property type="match status" value="1"/>
</dbReference>
<name>A0A3E1NK56_9BACT</name>
<dbReference type="AlphaFoldDB" id="A0A3E1NK56"/>
<evidence type="ECO:0000259" key="2">
    <source>
        <dbReference type="Pfam" id="PF00188"/>
    </source>
</evidence>
<evidence type="ECO:0000313" key="4">
    <source>
        <dbReference type="Proteomes" id="UP000261284"/>
    </source>
</evidence>
<protein>
    <submittedName>
        <fullName evidence="3">CAP domain-containing protein</fullName>
    </submittedName>
</protein>
<dbReference type="Proteomes" id="UP000261284">
    <property type="component" value="Unassembled WGS sequence"/>
</dbReference>
<keyword evidence="4" id="KW-1185">Reference proteome</keyword>
<accession>A0A3E1NK56</accession>
<dbReference type="Pfam" id="PF00188">
    <property type="entry name" value="CAP"/>
    <property type="match status" value="1"/>
</dbReference>
<reference evidence="3 4" key="1">
    <citation type="submission" date="2018-08" db="EMBL/GenBank/DDBJ databases">
        <title>Chitinophagaceae sp. K23C18032701, a novel bacterium isolated from forest soil.</title>
        <authorList>
            <person name="Wang C."/>
        </authorList>
    </citation>
    <scope>NUCLEOTIDE SEQUENCE [LARGE SCALE GENOMIC DNA]</scope>
    <source>
        <strain evidence="3 4">K23C18032701</strain>
    </source>
</reference>
<dbReference type="Gene3D" id="3.40.33.10">
    <property type="entry name" value="CAP"/>
    <property type="match status" value="1"/>
</dbReference>
<evidence type="ECO:0000256" key="1">
    <source>
        <dbReference type="SAM" id="MobiDB-lite"/>
    </source>
</evidence>
<feature type="region of interest" description="Disordered" evidence="1">
    <location>
        <begin position="1"/>
        <end position="26"/>
    </location>
</feature>
<dbReference type="EMBL" id="QTJU01000003">
    <property type="protein sequence ID" value="RFM28317.1"/>
    <property type="molecule type" value="Genomic_DNA"/>
</dbReference>
<dbReference type="SUPFAM" id="SSF55797">
    <property type="entry name" value="PR-1-like"/>
    <property type="match status" value="1"/>
</dbReference>